<gene>
    <name evidence="2" type="ORF">SAMN06295955_101790</name>
</gene>
<evidence type="ECO:0000313" key="2">
    <source>
        <dbReference type="EMBL" id="SNS44293.1"/>
    </source>
</evidence>
<sequence>MAGRDEEPANAPVCSARDARGGEIILRSRLRRLIFLGGLVAFAIVALIAALLAPG</sequence>
<evidence type="ECO:0008006" key="4">
    <source>
        <dbReference type="Google" id="ProtNLM"/>
    </source>
</evidence>
<dbReference type="EMBL" id="FZPA01000001">
    <property type="protein sequence ID" value="SNS44293.1"/>
    <property type="molecule type" value="Genomic_DNA"/>
</dbReference>
<dbReference type="AlphaFoldDB" id="A0A239EJS9"/>
<keyword evidence="1" id="KW-0472">Membrane</keyword>
<accession>A0A239EJS9</accession>
<dbReference type="RefSeq" id="WP_141133904.1">
    <property type="nucleotide sequence ID" value="NZ_CP076394.1"/>
</dbReference>
<evidence type="ECO:0000256" key="1">
    <source>
        <dbReference type="SAM" id="Phobius"/>
    </source>
</evidence>
<protein>
    <recommendedName>
        <fullName evidence="4">Peptide ABC transporter permease</fullName>
    </recommendedName>
</protein>
<proteinExistence type="predicted"/>
<keyword evidence="1" id="KW-0812">Transmembrane</keyword>
<dbReference type="Proteomes" id="UP000198339">
    <property type="component" value="Unassembled WGS sequence"/>
</dbReference>
<keyword evidence="1" id="KW-1133">Transmembrane helix</keyword>
<evidence type="ECO:0000313" key="3">
    <source>
        <dbReference type="Proteomes" id="UP000198339"/>
    </source>
</evidence>
<reference evidence="2 3" key="1">
    <citation type="submission" date="2017-06" db="EMBL/GenBank/DDBJ databases">
        <authorList>
            <person name="Kim H.J."/>
            <person name="Triplett B.A."/>
        </authorList>
    </citation>
    <scope>NUCLEOTIDE SEQUENCE [LARGE SCALE GENOMIC DNA]</scope>
    <source>
        <strain evidence="2 3">DS15</strain>
    </source>
</reference>
<feature type="transmembrane region" description="Helical" evidence="1">
    <location>
        <begin position="33"/>
        <end position="53"/>
    </location>
</feature>
<organism evidence="2 3">
    <name type="scientific">Sphingopyxis indica</name>
    <dbReference type="NCBI Taxonomy" id="436663"/>
    <lineage>
        <taxon>Bacteria</taxon>
        <taxon>Pseudomonadati</taxon>
        <taxon>Pseudomonadota</taxon>
        <taxon>Alphaproteobacteria</taxon>
        <taxon>Sphingomonadales</taxon>
        <taxon>Sphingomonadaceae</taxon>
        <taxon>Sphingopyxis</taxon>
    </lineage>
</organism>
<keyword evidence="3" id="KW-1185">Reference proteome</keyword>
<name>A0A239EJS9_9SPHN</name>